<gene>
    <name evidence="2" type="ORF">NBG4_160004</name>
</gene>
<feature type="signal peptide" evidence="1">
    <location>
        <begin position="1"/>
        <end position="28"/>
    </location>
</feature>
<accession>A0A2U3QFE9</accession>
<organism evidence="2 3">
    <name type="scientific">Candidatus Sulfobium mesophilum</name>
    <dbReference type="NCBI Taxonomy" id="2016548"/>
    <lineage>
        <taxon>Bacteria</taxon>
        <taxon>Pseudomonadati</taxon>
        <taxon>Nitrospirota</taxon>
        <taxon>Nitrospiria</taxon>
        <taxon>Nitrospirales</taxon>
        <taxon>Nitrospiraceae</taxon>
        <taxon>Candidatus Sulfobium</taxon>
    </lineage>
</organism>
<evidence type="ECO:0000313" key="3">
    <source>
        <dbReference type="Proteomes" id="UP000245125"/>
    </source>
</evidence>
<sequence>MKRSVFFLTFLMIISLAICIVFVGQANATATYDATAFFDLQFSQHWLTPLAPISIAGTSESGTGEHAENALIIETISNPIFSQSSNVSGQAGDATGTLS</sequence>
<dbReference type="EMBL" id="OUUY01000060">
    <property type="protein sequence ID" value="SPQ00039.1"/>
    <property type="molecule type" value="Genomic_DNA"/>
</dbReference>
<evidence type="ECO:0000256" key="1">
    <source>
        <dbReference type="SAM" id="SignalP"/>
    </source>
</evidence>
<protein>
    <submittedName>
        <fullName evidence="2">Uncharacterized protein</fullName>
    </submittedName>
</protein>
<name>A0A2U3QFE9_9BACT</name>
<dbReference type="Proteomes" id="UP000245125">
    <property type="component" value="Unassembled WGS sequence"/>
</dbReference>
<keyword evidence="1" id="KW-0732">Signal</keyword>
<feature type="chain" id="PRO_5015482743" evidence="1">
    <location>
        <begin position="29"/>
        <end position="99"/>
    </location>
</feature>
<proteinExistence type="predicted"/>
<reference evidence="3" key="1">
    <citation type="submission" date="2018-03" db="EMBL/GenBank/DDBJ databases">
        <authorList>
            <person name="Zecchin S."/>
        </authorList>
    </citation>
    <scope>NUCLEOTIDE SEQUENCE [LARGE SCALE GENOMIC DNA]</scope>
</reference>
<dbReference type="AlphaFoldDB" id="A0A2U3QFE9"/>
<evidence type="ECO:0000313" key="2">
    <source>
        <dbReference type="EMBL" id="SPQ00039.1"/>
    </source>
</evidence>
<keyword evidence="3" id="KW-1185">Reference proteome</keyword>